<dbReference type="AlphaFoldDB" id="A0A1G8QB46"/>
<evidence type="ECO:0000313" key="3">
    <source>
        <dbReference type="Proteomes" id="UP000199527"/>
    </source>
</evidence>
<organism evidence="2 3">
    <name type="scientific">Ferrimonas sediminum</name>
    <dbReference type="NCBI Taxonomy" id="718193"/>
    <lineage>
        <taxon>Bacteria</taxon>
        <taxon>Pseudomonadati</taxon>
        <taxon>Pseudomonadota</taxon>
        <taxon>Gammaproteobacteria</taxon>
        <taxon>Alteromonadales</taxon>
        <taxon>Ferrimonadaceae</taxon>
        <taxon>Ferrimonas</taxon>
    </lineage>
</organism>
<dbReference type="RefSeq" id="WP_218126909.1">
    <property type="nucleotide sequence ID" value="NZ_FNEM01000004.1"/>
</dbReference>
<proteinExistence type="predicted"/>
<sequence length="178" mass="19816">MLTLLKGGRGPLFALLMTLLPSLLITAHAASEYLSQEAFLSQAFGGGEAEKGTLWLKGDLKSELTELMGERYPKLRVRYWLQGARTAWILESIGKDQPITFGYVVENNAIVQAKVLVFREHRGWEIHRDAFTKQYHGVSLEDSKLSDSIDGISGATLSVYAMNRTAKMALFLAEHVTQ</sequence>
<dbReference type="Pfam" id="PF04205">
    <property type="entry name" value="FMN_bind"/>
    <property type="match status" value="1"/>
</dbReference>
<dbReference type="EMBL" id="FNEM01000004">
    <property type="protein sequence ID" value="SDJ01921.1"/>
    <property type="molecule type" value="Genomic_DNA"/>
</dbReference>
<evidence type="ECO:0000313" key="2">
    <source>
        <dbReference type="EMBL" id="SDJ01921.1"/>
    </source>
</evidence>
<gene>
    <name evidence="2" type="ORF">SAMN04488540_104242</name>
</gene>
<reference evidence="3" key="1">
    <citation type="submission" date="2016-10" db="EMBL/GenBank/DDBJ databases">
        <authorList>
            <person name="Varghese N."/>
            <person name="Submissions S."/>
        </authorList>
    </citation>
    <scope>NUCLEOTIDE SEQUENCE [LARGE SCALE GENOMIC DNA]</scope>
    <source>
        <strain evidence="3">DSM 23317</strain>
    </source>
</reference>
<dbReference type="InterPro" id="IPR007329">
    <property type="entry name" value="FMN-bd"/>
</dbReference>
<dbReference type="GO" id="GO:0016020">
    <property type="term" value="C:membrane"/>
    <property type="evidence" value="ECO:0007669"/>
    <property type="project" value="InterPro"/>
</dbReference>
<name>A0A1G8QB46_9GAMM</name>
<dbReference type="SMART" id="SM00900">
    <property type="entry name" value="FMN_bind"/>
    <property type="match status" value="1"/>
</dbReference>
<feature type="domain" description="FMN-binding" evidence="1">
    <location>
        <begin position="94"/>
        <end position="173"/>
    </location>
</feature>
<evidence type="ECO:0000259" key="1">
    <source>
        <dbReference type="SMART" id="SM00900"/>
    </source>
</evidence>
<protein>
    <submittedName>
        <fullName evidence="2">FMN-binding domain-containing protein</fullName>
    </submittedName>
</protein>
<keyword evidence="3" id="KW-1185">Reference proteome</keyword>
<dbReference type="Proteomes" id="UP000199527">
    <property type="component" value="Unassembled WGS sequence"/>
</dbReference>
<dbReference type="GO" id="GO:0010181">
    <property type="term" value="F:FMN binding"/>
    <property type="evidence" value="ECO:0007669"/>
    <property type="project" value="InterPro"/>
</dbReference>
<accession>A0A1G8QB46</accession>